<dbReference type="EMBL" id="JAJJMA010325547">
    <property type="protein sequence ID" value="MCL7050251.1"/>
    <property type="molecule type" value="Genomic_DNA"/>
</dbReference>
<sequence>MDLQGAGLENLGFAGHLFSVLIYAYNMCLDQFYASYLAGTKLLTDTSKLYKPAVGNCFELEEWGPIEFAIMAKHFDRHGEPPYGYHAMSIMAIDEVVNSSFPPCMCHLFGKGNVGF</sequence>
<protein>
    <submittedName>
        <fullName evidence="2">Uncharacterized protein</fullName>
    </submittedName>
</protein>
<dbReference type="PANTHER" id="PTHR36712:SF1">
    <property type="entry name" value="TRANSMEMBRANE PROTEIN"/>
    <property type="match status" value="1"/>
</dbReference>
<organism evidence="2 3">
    <name type="scientific">Papaver nudicaule</name>
    <name type="common">Iceland poppy</name>
    <dbReference type="NCBI Taxonomy" id="74823"/>
    <lineage>
        <taxon>Eukaryota</taxon>
        <taxon>Viridiplantae</taxon>
        <taxon>Streptophyta</taxon>
        <taxon>Embryophyta</taxon>
        <taxon>Tracheophyta</taxon>
        <taxon>Spermatophyta</taxon>
        <taxon>Magnoliopsida</taxon>
        <taxon>Ranunculales</taxon>
        <taxon>Papaveraceae</taxon>
        <taxon>Papaveroideae</taxon>
        <taxon>Papaver</taxon>
    </lineage>
</organism>
<dbReference type="PANTHER" id="PTHR36712">
    <property type="entry name" value="TRANSMEMBRANE PROTEIN"/>
    <property type="match status" value="1"/>
</dbReference>
<dbReference type="AlphaFoldDB" id="A0AA42B4M5"/>
<gene>
    <name evidence="2" type="ORF">MKW94_003977</name>
    <name evidence="1" type="ORF">MKW94_015446</name>
</gene>
<dbReference type="EMBL" id="JAJJMA010036107">
    <property type="protein sequence ID" value="MCL7024592.1"/>
    <property type="molecule type" value="Genomic_DNA"/>
</dbReference>
<keyword evidence="3" id="KW-1185">Reference proteome</keyword>
<proteinExistence type="predicted"/>
<evidence type="ECO:0000313" key="2">
    <source>
        <dbReference type="EMBL" id="MCL7050251.1"/>
    </source>
</evidence>
<reference evidence="2" key="1">
    <citation type="submission" date="2022-03" db="EMBL/GenBank/DDBJ databases">
        <title>A functionally conserved STORR gene fusion in Papaver species that diverged 16.8 million years ago.</title>
        <authorList>
            <person name="Catania T."/>
        </authorList>
    </citation>
    <scope>NUCLEOTIDE SEQUENCE</scope>
    <source>
        <strain evidence="2">S-191538</strain>
    </source>
</reference>
<accession>A0AA42B4M5</accession>
<name>A0AA42B4M5_PAPNU</name>
<dbReference type="Proteomes" id="UP001177140">
    <property type="component" value="Unassembled WGS sequence"/>
</dbReference>
<comment type="caution">
    <text evidence="2">The sequence shown here is derived from an EMBL/GenBank/DDBJ whole genome shotgun (WGS) entry which is preliminary data.</text>
</comment>
<evidence type="ECO:0000313" key="3">
    <source>
        <dbReference type="Proteomes" id="UP001177140"/>
    </source>
</evidence>
<evidence type="ECO:0000313" key="1">
    <source>
        <dbReference type="EMBL" id="MCL7024592.1"/>
    </source>
</evidence>